<evidence type="ECO:0000256" key="3">
    <source>
        <dbReference type="ARBA" id="ARBA00022741"/>
    </source>
</evidence>
<comment type="similarity">
    <text evidence="6">Belongs to the ATP-dependent AMP-binding enzyme family. DltA subfamily.</text>
</comment>
<dbReference type="NCBIfam" id="NF003417">
    <property type="entry name" value="PRK04813.1"/>
    <property type="match status" value="1"/>
</dbReference>
<dbReference type="PANTHER" id="PTHR45398">
    <property type="match status" value="1"/>
</dbReference>
<dbReference type="Gene3D" id="3.30.300.30">
    <property type="match status" value="1"/>
</dbReference>
<dbReference type="Pfam" id="PF00501">
    <property type="entry name" value="AMP-binding"/>
    <property type="match status" value="1"/>
</dbReference>
<keyword evidence="4" id="KW-0067">ATP-binding</keyword>
<dbReference type="Gene3D" id="3.40.50.12780">
    <property type="entry name" value="N-terminal domain of ligase-like"/>
    <property type="match status" value="1"/>
</dbReference>
<dbReference type="AlphaFoldDB" id="A0A2N6SEX0"/>
<feature type="domain" description="AMP-dependent synthetase/ligase" evidence="7">
    <location>
        <begin position="22"/>
        <end position="355"/>
    </location>
</feature>
<dbReference type="InterPro" id="IPR042099">
    <property type="entry name" value="ANL_N_sf"/>
</dbReference>
<dbReference type="GO" id="GO:0005524">
    <property type="term" value="F:ATP binding"/>
    <property type="evidence" value="ECO:0007669"/>
    <property type="project" value="UniProtKB-KW"/>
</dbReference>
<dbReference type="OrthoDB" id="9765680at2"/>
<dbReference type="STRING" id="84135.GCA_001052115_01433"/>
<evidence type="ECO:0000259" key="8">
    <source>
        <dbReference type="Pfam" id="PF13193"/>
    </source>
</evidence>
<evidence type="ECO:0000313" key="9">
    <source>
        <dbReference type="EMBL" id="PMC52461.1"/>
    </source>
</evidence>
<evidence type="ECO:0000256" key="2">
    <source>
        <dbReference type="ARBA" id="ARBA00022598"/>
    </source>
</evidence>
<dbReference type="InterPro" id="IPR020845">
    <property type="entry name" value="AMP-binding_CS"/>
</dbReference>
<evidence type="ECO:0000256" key="5">
    <source>
        <dbReference type="ARBA" id="ARBA00054605"/>
    </source>
</evidence>
<keyword evidence="2 9" id="KW-0436">Ligase</keyword>
<dbReference type="PROSITE" id="PS00455">
    <property type="entry name" value="AMP_BINDING"/>
    <property type="match status" value="1"/>
</dbReference>
<dbReference type="Proteomes" id="UP000235670">
    <property type="component" value="Unassembled WGS sequence"/>
</dbReference>
<dbReference type="EMBL" id="PNGT01000004">
    <property type="protein sequence ID" value="PMC52461.1"/>
    <property type="molecule type" value="Genomic_DNA"/>
</dbReference>
<organism evidence="9 10">
    <name type="scientific">Gemella sanguinis</name>
    <dbReference type="NCBI Taxonomy" id="84135"/>
    <lineage>
        <taxon>Bacteria</taxon>
        <taxon>Bacillati</taxon>
        <taxon>Bacillota</taxon>
        <taxon>Bacilli</taxon>
        <taxon>Bacillales</taxon>
        <taxon>Gemellaceae</taxon>
        <taxon>Gemella</taxon>
    </lineage>
</organism>
<protein>
    <submittedName>
        <fullName evidence="9">D-alanine--poly(Phosphoribitol) ligase</fullName>
    </submittedName>
</protein>
<dbReference type="InterPro" id="IPR000873">
    <property type="entry name" value="AMP-dep_synth/lig_dom"/>
</dbReference>
<dbReference type="GO" id="GO:0016874">
    <property type="term" value="F:ligase activity"/>
    <property type="evidence" value="ECO:0007669"/>
    <property type="project" value="UniProtKB-KW"/>
</dbReference>
<dbReference type="InterPro" id="IPR045851">
    <property type="entry name" value="AMP-bd_C_sf"/>
</dbReference>
<comment type="function">
    <text evidence="5">Catalyzes the first step in the D-alanylation of lipoteichoic acid (LTA), the activation of D-alanine and its transfer onto the D-alanyl carrier protein (Dcp) DltC. In an ATP-dependent two-step reaction, forms a high energy D-alanyl-AMP intermediate, followed by transfer of the D-alanyl residue as a thiol ester to the phosphopantheinyl prosthetic group of the Dcp. D-alanylation of LTA plays an important role in modulating the properties of the cell wall in Gram-positive bacteria, influencing the net charge of the cell wall.</text>
</comment>
<evidence type="ECO:0000256" key="4">
    <source>
        <dbReference type="ARBA" id="ARBA00022840"/>
    </source>
</evidence>
<sequence length="500" mass="57905">MSLIFFEKLDQYKDSLKEVYINNIYPNENLTYKTLIEYSDKLAVYLEKKLGDNKNPIVVYGHKHPFMLVFFLACVKSGRAFCPVDINTPQDRVDEIVRTVDSELVLVTEEIELSKEILNVDLAKEIINSTEERISKEYYVKGEDIFYIIFTSGSTGKPKGVCITYNNLNNFLHWYTGYYNEDDELVFLGHPPFSFDLSVMSLWPSLYLGASLVQIDKKHQEDFKVMFEELKNSNATIWISTPSFIEMCFIDKSFNQELMPRVKQFVFCGEKLFAQTVEKIHKNFPGAQVINTYGPTESTVMVTWLEVTKEIVQNYYENLPIGKVKWGSKVELKNVDSEGKGEIAIIGNTVAKGYFKNEQLSKEKFGEAILDGKEVRSYLTGDLGYFKDNMLFCEGRIDFQVKLHGHRIELEDIDNNLLKNKKIRQAATLPNYENGKVKSLITFIVYSDKIEKRFEVTKEIKKQLKKLVPEYMVPKKIVFLEEMPLNNNGKIDKKKLKELV</sequence>
<evidence type="ECO:0000313" key="10">
    <source>
        <dbReference type="Proteomes" id="UP000235670"/>
    </source>
</evidence>
<gene>
    <name evidence="9" type="ORF">CJ218_04885</name>
</gene>
<dbReference type="PANTHER" id="PTHR45398:SF1">
    <property type="entry name" value="ENZYME, PUTATIVE (JCVI)-RELATED"/>
    <property type="match status" value="1"/>
</dbReference>
<evidence type="ECO:0000256" key="6">
    <source>
        <dbReference type="ARBA" id="ARBA00061336"/>
    </source>
</evidence>
<feature type="domain" description="AMP-binding enzyme C-terminal" evidence="8">
    <location>
        <begin position="413"/>
        <end position="490"/>
    </location>
</feature>
<comment type="caution">
    <text evidence="9">The sequence shown here is derived from an EMBL/GenBank/DDBJ whole genome shotgun (WGS) entry which is preliminary data.</text>
</comment>
<proteinExistence type="inferred from homology"/>
<dbReference type="RefSeq" id="WP_102189826.1">
    <property type="nucleotide sequence ID" value="NZ_PNGT01000004.1"/>
</dbReference>
<name>A0A2N6SEX0_9BACL</name>
<keyword evidence="3" id="KW-0547">Nucleotide-binding</keyword>
<dbReference type="Pfam" id="PF13193">
    <property type="entry name" value="AMP-binding_C"/>
    <property type="match status" value="1"/>
</dbReference>
<reference evidence="9 10" key="1">
    <citation type="submission" date="2017-09" db="EMBL/GenBank/DDBJ databases">
        <title>Bacterial strain isolated from the female urinary microbiota.</title>
        <authorList>
            <person name="Thomas-White K."/>
            <person name="Kumar N."/>
            <person name="Forster S."/>
            <person name="Putonti C."/>
            <person name="Lawley T."/>
            <person name="Wolfe A.J."/>
        </authorList>
    </citation>
    <scope>NUCLEOTIDE SEQUENCE [LARGE SCALE GENOMIC DNA]</scope>
    <source>
        <strain evidence="9 10">UMB0186</strain>
    </source>
</reference>
<dbReference type="FunFam" id="3.30.300.30:FF:000012">
    <property type="entry name" value="D-alanine--D-alanyl carrier protein ligase"/>
    <property type="match status" value="1"/>
</dbReference>
<keyword evidence="1" id="KW-0963">Cytoplasm</keyword>
<dbReference type="InterPro" id="IPR025110">
    <property type="entry name" value="AMP-bd_C"/>
</dbReference>
<evidence type="ECO:0000256" key="1">
    <source>
        <dbReference type="ARBA" id="ARBA00022490"/>
    </source>
</evidence>
<dbReference type="SUPFAM" id="SSF56801">
    <property type="entry name" value="Acetyl-CoA synthetase-like"/>
    <property type="match status" value="1"/>
</dbReference>
<evidence type="ECO:0000259" key="7">
    <source>
        <dbReference type="Pfam" id="PF00501"/>
    </source>
</evidence>
<accession>A0A2N6SEX0</accession>